<comment type="caution">
    <text evidence="2">The sequence shown here is derived from an EMBL/GenBank/DDBJ whole genome shotgun (WGS) entry which is preliminary data.</text>
</comment>
<keyword evidence="3" id="KW-1185">Reference proteome</keyword>
<dbReference type="Proteomes" id="UP000284120">
    <property type="component" value="Unassembled WGS sequence"/>
</dbReference>
<feature type="chain" id="PRO_5018973354" description="DUF4163 domain-containing protein" evidence="1">
    <location>
        <begin position="22"/>
        <end position="232"/>
    </location>
</feature>
<gene>
    <name evidence="2" type="ORF">DPV69_06390</name>
</gene>
<evidence type="ECO:0000256" key="1">
    <source>
        <dbReference type="SAM" id="SignalP"/>
    </source>
</evidence>
<feature type="signal peptide" evidence="1">
    <location>
        <begin position="1"/>
        <end position="21"/>
    </location>
</feature>
<dbReference type="EMBL" id="SAYW01000001">
    <property type="protein sequence ID" value="RWU10954.1"/>
    <property type="molecule type" value="Genomic_DNA"/>
</dbReference>
<dbReference type="RefSeq" id="WP_113646439.1">
    <property type="nucleotide sequence ID" value="NZ_QMHN01000001.1"/>
</dbReference>
<protein>
    <recommendedName>
        <fullName evidence="4">DUF4163 domain-containing protein</fullName>
    </recommendedName>
</protein>
<dbReference type="AlphaFoldDB" id="A0A451GDJ7"/>
<keyword evidence="1" id="KW-0732">Signal</keyword>
<evidence type="ECO:0000313" key="2">
    <source>
        <dbReference type="EMBL" id="RWU10954.1"/>
    </source>
</evidence>
<sequence>MNRGFTMSFVLMLLLLGQAKAQQLIILKDSVKIGEQYYVLEEPKLANQYSNISMEIYKKIRNKSIMNSYFSATPEQRLKAKKESLMALMLDSRLREAAYGFEHYELFYDRADLLNLSVNIQSYGSPFESQQAYCFDLSTGKIVGKALFINHKGLLKMVSDKLKEQKKGLKLNLDALDQYEIVSHKGIFGGIKFLITDTVNYRNSGYEVFEVDLNSKEVTSYLAPAFKQRLKL</sequence>
<proteinExistence type="predicted"/>
<accession>A0A451GDJ7</accession>
<dbReference type="OrthoDB" id="1340768at2"/>
<name>A0A451GDJ7_9SPHI</name>
<evidence type="ECO:0008006" key="4">
    <source>
        <dbReference type="Google" id="ProtNLM"/>
    </source>
</evidence>
<reference evidence="2 3" key="1">
    <citation type="submission" date="2018-06" db="EMBL/GenBank/DDBJ databases">
        <title>Pedobacter endophyticus sp. nov., an endophytic bacterium isolated from a leaf of Triticum aestivum.</title>
        <authorList>
            <person name="Zhang L."/>
        </authorList>
    </citation>
    <scope>NUCLEOTIDE SEQUENCE [LARGE SCALE GENOMIC DNA]</scope>
    <source>
        <strain evidence="2 3">CM134L-2</strain>
    </source>
</reference>
<organism evidence="2 3">
    <name type="scientific">Pedobacter chitinilyticus</name>
    <dbReference type="NCBI Taxonomy" id="2233776"/>
    <lineage>
        <taxon>Bacteria</taxon>
        <taxon>Pseudomonadati</taxon>
        <taxon>Bacteroidota</taxon>
        <taxon>Sphingobacteriia</taxon>
        <taxon>Sphingobacteriales</taxon>
        <taxon>Sphingobacteriaceae</taxon>
        <taxon>Pedobacter</taxon>
    </lineage>
</organism>
<evidence type="ECO:0000313" key="3">
    <source>
        <dbReference type="Proteomes" id="UP000284120"/>
    </source>
</evidence>